<proteinExistence type="predicted"/>
<gene>
    <name evidence="3" type="ORF">Tchl_3079</name>
</gene>
<reference evidence="2" key="1">
    <citation type="submission" date="2016-05" db="EMBL/GenBank/DDBJ databases">
        <title>An unusual strategy for the anoxic biodegradation of phthalate.</title>
        <authorList>
            <person name="Mergelsberg M."/>
            <person name="Ebenau-Jehle C."/>
            <person name="Fischer S."/>
            <person name="Bruels T."/>
            <person name="Jehmlich N."/>
            <person name="van Bergen M."/>
            <person name="Boll M."/>
        </authorList>
    </citation>
    <scope>NUCLEOTIDE SEQUENCE</scope>
    <source>
        <strain evidence="2">3CB-1</strain>
    </source>
</reference>
<evidence type="ECO:0000313" key="4">
    <source>
        <dbReference type="Proteomes" id="UP000185739"/>
    </source>
</evidence>
<dbReference type="RefSeq" id="WP_075149173.1">
    <property type="nucleotide sequence ID" value="NZ_CP018839.1"/>
</dbReference>
<dbReference type="Pfam" id="PF02515">
    <property type="entry name" value="CoA_transf_3"/>
    <property type="match status" value="1"/>
</dbReference>
<organism evidence="2">
    <name type="scientific">Thauera chlorobenzoica</name>
    <dbReference type="NCBI Taxonomy" id="96773"/>
    <lineage>
        <taxon>Bacteria</taxon>
        <taxon>Pseudomonadati</taxon>
        <taxon>Pseudomonadota</taxon>
        <taxon>Betaproteobacteria</taxon>
        <taxon>Rhodocyclales</taxon>
        <taxon>Zoogloeaceae</taxon>
        <taxon>Thauera</taxon>
    </lineage>
</organism>
<dbReference type="KEGG" id="tcl:Tchl_3079"/>
<sequence>MLSAYRVLDLSNRIGWLAGRLLADLGADVIKIEAPGMPVDDPDWQAYNVNKRLLRLDLETPEGRSQFDHLIDHTDILVESAQPGTPFASWLDPERLRQRNSRLIQVSVTPFGAEGPRAGWLASDLELMAAGGAMSLAGEPGETPLRVTVPQSYCWAGAQAAVGVLTALIHRTATGVGQRIDVSAQASVILALSHAPAFWDMERTNPTRAGAFVSGRSVKGARFRAFWPCADGYLNFVLYGGPAGRRTNARLVEWMRECGADLGVLTQTDWKRFDPKLASQEEVDEMERPIAAFFLGIPKREFLEQASRREMLGYPVSTMQDIATDPQLGARAFWDDLQGPDGELQRHCGSFAIVDQARQPLRHRPGEEIDVVTLLNECRAGSKPVDVAGATVMEKEGQLV</sequence>
<evidence type="ECO:0000313" key="2">
    <source>
        <dbReference type="EMBL" id="ANN45964.1"/>
    </source>
</evidence>
<dbReference type="InterPro" id="IPR023606">
    <property type="entry name" value="CoA-Trfase_III_dom_1_sf"/>
</dbReference>
<dbReference type="EMBL" id="KX267666">
    <property type="protein sequence ID" value="ANN45964.1"/>
    <property type="molecule type" value="Genomic_DNA"/>
</dbReference>
<dbReference type="OrthoDB" id="8649260at2"/>
<keyword evidence="4" id="KW-1185">Reference proteome</keyword>
<dbReference type="Gene3D" id="3.30.1540.10">
    <property type="entry name" value="formyl-coa transferase, domain 3"/>
    <property type="match status" value="1"/>
</dbReference>
<dbReference type="SUPFAM" id="SSF89796">
    <property type="entry name" value="CoA-transferase family III (CaiB/BaiF)"/>
    <property type="match status" value="1"/>
</dbReference>
<evidence type="ECO:0000313" key="3">
    <source>
        <dbReference type="EMBL" id="APR05892.1"/>
    </source>
</evidence>
<dbReference type="PANTHER" id="PTHR48228">
    <property type="entry name" value="SUCCINYL-COA--D-CITRAMALATE COA-TRANSFERASE"/>
    <property type="match status" value="1"/>
</dbReference>
<keyword evidence="1 2" id="KW-0808">Transferase</keyword>
<dbReference type="STRING" id="96773.Tchl_3079"/>
<reference evidence="3 4" key="2">
    <citation type="submission" date="2016-12" db="EMBL/GenBank/DDBJ databases">
        <title>Complete genome sequence of Thauera chlorobenzoica, a Betaproteobacterium degrading haloaromatics anaerobically to CO2 and halides.</title>
        <authorList>
            <person name="Goris T."/>
            <person name="Mergelsberg M."/>
            <person name="Boll M."/>
        </authorList>
    </citation>
    <scope>NUCLEOTIDE SEQUENCE [LARGE SCALE GENOMIC DNA]</scope>
    <source>
        <strain evidence="3 4">3CB1</strain>
    </source>
</reference>
<dbReference type="EMBL" id="CP018839">
    <property type="protein sequence ID" value="APR05892.1"/>
    <property type="molecule type" value="Genomic_DNA"/>
</dbReference>
<name>A0A193DUA9_9RHOO</name>
<dbReference type="Gene3D" id="3.40.50.10540">
    <property type="entry name" value="Crotonobetainyl-coa:carnitine coa-transferase, domain 1"/>
    <property type="match status" value="1"/>
</dbReference>
<dbReference type="InterPro" id="IPR044855">
    <property type="entry name" value="CoA-Trfase_III_dom3_sf"/>
</dbReference>
<dbReference type="GO" id="GO:0016740">
    <property type="term" value="F:transferase activity"/>
    <property type="evidence" value="ECO:0007669"/>
    <property type="project" value="UniProtKB-KW"/>
</dbReference>
<dbReference type="AlphaFoldDB" id="A0A193DUA9"/>
<accession>A0A193DUA9</accession>
<evidence type="ECO:0000256" key="1">
    <source>
        <dbReference type="ARBA" id="ARBA00022679"/>
    </source>
</evidence>
<protein>
    <submittedName>
        <fullName evidence="2 3">Succinyl-CoA:phthalate CoA transferase alpha subunit</fullName>
    </submittedName>
</protein>
<dbReference type="PANTHER" id="PTHR48228:SF6">
    <property type="entry name" value="L-CARNITINE COA-TRANSFERASE"/>
    <property type="match status" value="1"/>
</dbReference>
<dbReference type="InterPro" id="IPR050509">
    <property type="entry name" value="CoA-transferase_III"/>
</dbReference>
<dbReference type="Proteomes" id="UP000185739">
    <property type="component" value="Chromosome"/>
</dbReference>
<dbReference type="InterPro" id="IPR003673">
    <property type="entry name" value="CoA-Trfase_fam_III"/>
</dbReference>